<dbReference type="PANTHER" id="PTHR30383:SF2">
    <property type="entry name" value="CELLULOSE-BINDING PROTEIN"/>
    <property type="match status" value="1"/>
</dbReference>
<accession>A0A1B8G635</accession>
<dbReference type="GeneID" id="28844090"/>
<evidence type="ECO:0000313" key="3">
    <source>
        <dbReference type="EMBL" id="OBT91299.1"/>
    </source>
</evidence>
<dbReference type="InterPro" id="IPR013830">
    <property type="entry name" value="SGNH_hydro"/>
</dbReference>
<proteinExistence type="predicted"/>
<keyword evidence="1" id="KW-0732">Signal</keyword>
<evidence type="ECO:0000256" key="1">
    <source>
        <dbReference type="SAM" id="SignalP"/>
    </source>
</evidence>
<evidence type="ECO:0000259" key="2">
    <source>
        <dbReference type="Pfam" id="PF13472"/>
    </source>
</evidence>
<gene>
    <name evidence="3" type="ORF">VE01_10704</name>
</gene>
<dbReference type="Pfam" id="PF13472">
    <property type="entry name" value="Lipase_GDSL_2"/>
    <property type="match status" value="1"/>
</dbReference>
<organism evidence="3 4">
    <name type="scientific">Pseudogymnoascus verrucosus</name>
    <dbReference type="NCBI Taxonomy" id="342668"/>
    <lineage>
        <taxon>Eukaryota</taxon>
        <taxon>Fungi</taxon>
        <taxon>Dikarya</taxon>
        <taxon>Ascomycota</taxon>
        <taxon>Pezizomycotina</taxon>
        <taxon>Leotiomycetes</taxon>
        <taxon>Thelebolales</taxon>
        <taxon>Thelebolaceae</taxon>
        <taxon>Pseudogymnoascus</taxon>
    </lineage>
</organism>
<feature type="domain" description="SGNH hydrolase-type esterase" evidence="2">
    <location>
        <begin position="30"/>
        <end position="147"/>
    </location>
</feature>
<reference evidence="3 4" key="1">
    <citation type="submission" date="2016-03" db="EMBL/GenBank/DDBJ databases">
        <title>Comparative genomics of Pseudogymnoascus destructans, the fungus causing white-nose syndrome of bats.</title>
        <authorList>
            <person name="Palmer J.M."/>
            <person name="Drees K.P."/>
            <person name="Foster J.T."/>
            <person name="Lindner D.L."/>
        </authorList>
    </citation>
    <scope>NUCLEOTIDE SEQUENCE [LARGE SCALE GENOMIC DNA]</scope>
    <source>
        <strain evidence="3 4">UAMH 10579</strain>
    </source>
</reference>
<dbReference type="InterPro" id="IPR051532">
    <property type="entry name" value="Ester_Hydrolysis_Enzymes"/>
</dbReference>
<dbReference type="InterPro" id="IPR036514">
    <property type="entry name" value="SGNH_hydro_sf"/>
</dbReference>
<evidence type="ECO:0000313" key="4">
    <source>
        <dbReference type="Proteomes" id="UP000091956"/>
    </source>
</evidence>
<sequence>MHTSSICSFLAAAALAGLAAAQTKIKIMPLGDSITEITCWRTTLWGNLQADGVTNSFDFVGSMTNNPQNCQGNSGWDMHHEGHSGYLAINIANTNLQGWLASAKPDVVMFMLGTNDVSQGKSTTDIIAAYTKMVQLMRASNPNMKII</sequence>
<dbReference type="STRING" id="342668.A0A1B8G635"/>
<keyword evidence="4" id="KW-1185">Reference proteome</keyword>
<dbReference type="RefSeq" id="XP_018125032.1">
    <property type="nucleotide sequence ID" value="XM_018280096.1"/>
</dbReference>
<dbReference type="OrthoDB" id="2119228at2759"/>
<feature type="chain" id="PRO_5008608255" description="SGNH hydrolase-type esterase domain-containing protein" evidence="1">
    <location>
        <begin position="22"/>
        <end position="147"/>
    </location>
</feature>
<feature type="non-terminal residue" evidence="3">
    <location>
        <position position="147"/>
    </location>
</feature>
<dbReference type="AlphaFoldDB" id="A0A1B8G635"/>
<dbReference type="SUPFAM" id="SSF52266">
    <property type="entry name" value="SGNH hydrolase"/>
    <property type="match status" value="1"/>
</dbReference>
<feature type="signal peptide" evidence="1">
    <location>
        <begin position="1"/>
        <end position="21"/>
    </location>
</feature>
<dbReference type="PANTHER" id="PTHR30383">
    <property type="entry name" value="THIOESTERASE 1/PROTEASE 1/LYSOPHOSPHOLIPASE L1"/>
    <property type="match status" value="1"/>
</dbReference>
<protein>
    <recommendedName>
        <fullName evidence="2">SGNH hydrolase-type esterase domain-containing protein</fullName>
    </recommendedName>
</protein>
<dbReference type="Proteomes" id="UP000091956">
    <property type="component" value="Unassembled WGS sequence"/>
</dbReference>
<dbReference type="EMBL" id="KV460334">
    <property type="protein sequence ID" value="OBT91299.1"/>
    <property type="molecule type" value="Genomic_DNA"/>
</dbReference>
<dbReference type="GO" id="GO:0004622">
    <property type="term" value="F:phosphatidylcholine lysophospholipase activity"/>
    <property type="evidence" value="ECO:0007669"/>
    <property type="project" value="TreeGrafter"/>
</dbReference>
<name>A0A1B8G635_9PEZI</name>
<reference evidence="4" key="2">
    <citation type="journal article" date="2018" name="Nat. Commun.">
        <title>Extreme sensitivity to ultraviolet light in the fungal pathogen causing white-nose syndrome of bats.</title>
        <authorList>
            <person name="Palmer J.M."/>
            <person name="Drees K.P."/>
            <person name="Foster J.T."/>
            <person name="Lindner D.L."/>
        </authorList>
    </citation>
    <scope>NUCLEOTIDE SEQUENCE [LARGE SCALE GENOMIC DNA]</scope>
    <source>
        <strain evidence="4">UAMH 10579</strain>
    </source>
</reference>
<dbReference type="Gene3D" id="3.40.50.1110">
    <property type="entry name" value="SGNH hydrolase"/>
    <property type="match status" value="1"/>
</dbReference>